<dbReference type="SMART" id="SM00456">
    <property type="entry name" value="WW"/>
    <property type="match status" value="2"/>
</dbReference>
<feature type="compositionally biased region" description="Basic and acidic residues" evidence="15">
    <location>
        <begin position="498"/>
        <end position="517"/>
    </location>
</feature>
<comment type="subcellular location">
    <subcellularLocation>
        <location evidence="2">Cytoplasmic granule</location>
    </subcellularLocation>
    <subcellularLocation>
        <location evidence="1">Nucleus speckle</location>
    </subcellularLocation>
</comment>
<keyword evidence="4" id="KW-0597">Phosphoprotein</keyword>
<feature type="compositionally biased region" description="Polar residues" evidence="15">
    <location>
        <begin position="1"/>
        <end position="20"/>
    </location>
</feature>
<dbReference type="PANTHER" id="PTHR21737">
    <property type="entry name" value="POLYGLUTAMINE BINDING PROTEIN 1/MARVEL MEMBRANE-ASSOCIATING DOMAIN CONTAINING 3"/>
    <property type="match status" value="1"/>
</dbReference>
<evidence type="ECO:0000256" key="3">
    <source>
        <dbReference type="ARBA" id="ARBA00021117"/>
    </source>
</evidence>
<sequence length="624" mass="68060">MPTSTTAIAGSGDSSNTIIGSSAEDKSLKESAAAQNEVQELEKFSKQIYPCQPGEAQCSVAISADQETNQSFGNDQNIVPHEGVFNNIAVSTSSNFRSNVDDGRDIEIAVQDAVLREQFKLIMKTKYVSFPRESVGADGLPAEQSDIFSERYDPSTIKEHLLKITSEHRAEMAMKRGKLNLPEEGNLEIGNGYGVPGGCASYGASKPGIVANGLELKTFFLLLDFDVDFQLVHFIFVLLSGNNVTGQKIQGQVKEVEQSSAAKALPEYLKQKLRARGILKEDAEHSNPVRADTNSDAVSNTKLHGEKLPHGWVEAKDPHSGVSYYYNESSGKSQWERPSELSSDTQLSSAVSLPEDWMEAIDQTSGLKYYYNMRTHITQWERPVASHQTTLTHSNDKVPGPWNDQTLEQSKCITCGSGMTLVQGSRYCNACTSGVSTSSTNGMWQDQSSEQNKCMGCGGWGLGLVQAWGYCNHCTRILSLPQCQYLPTNNISNQQKTENIKHSADPSIKKSATDRSKWKPPMGKGGKRESRKRSYSEDDELDPMDPSSYSDAPRGGWVVGLKGVQPRAADTTATGPLFQQRPYPSPGAVLRKNAEIASQTKKGSSHYAPISKRGDGSDGLGDAD</sequence>
<dbReference type="STRING" id="1194695.A0A5A7UK56"/>
<keyword evidence="8" id="KW-0391">Immunity</keyword>
<dbReference type="PROSITE" id="PS50020">
    <property type="entry name" value="WW_DOMAIN_2"/>
    <property type="match status" value="2"/>
</dbReference>
<evidence type="ECO:0000256" key="4">
    <source>
        <dbReference type="ARBA" id="ARBA00022553"/>
    </source>
</evidence>
<evidence type="ECO:0000256" key="2">
    <source>
        <dbReference type="ARBA" id="ARBA00004463"/>
    </source>
</evidence>
<organism evidence="17 18">
    <name type="scientific">Cucumis melo var. makuwa</name>
    <name type="common">Oriental melon</name>
    <dbReference type="NCBI Taxonomy" id="1194695"/>
    <lineage>
        <taxon>Eukaryota</taxon>
        <taxon>Viridiplantae</taxon>
        <taxon>Streptophyta</taxon>
        <taxon>Embryophyta</taxon>
        <taxon>Tracheophyta</taxon>
        <taxon>Spermatophyta</taxon>
        <taxon>Magnoliopsida</taxon>
        <taxon>eudicotyledons</taxon>
        <taxon>Gunneridae</taxon>
        <taxon>Pentapetalae</taxon>
        <taxon>rosids</taxon>
        <taxon>fabids</taxon>
        <taxon>Cucurbitales</taxon>
        <taxon>Cucurbitaceae</taxon>
        <taxon>Benincaseae</taxon>
        <taxon>Cucumis</taxon>
    </lineage>
</organism>
<evidence type="ECO:0000256" key="8">
    <source>
        <dbReference type="ARBA" id="ARBA00022859"/>
    </source>
</evidence>
<keyword evidence="10" id="KW-0804">Transcription</keyword>
<dbReference type="GO" id="GO:0016607">
    <property type="term" value="C:nuclear speck"/>
    <property type="evidence" value="ECO:0007669"/>
    <property type="project" value="UniProtKB-SubCell"/>
</dbReference>
<evidence type="ECO:0000256" key="15">
    <source>
        <dbReference type="SAM" id="MobiDB-lite"/>
    </source>
</evidence>
<comment type="caution">
    <text evidence="17">The sequence shown here is derived from an EMBL/GenBank/DDBJ whole genome shotgun (WGS) entry which is preliminary data.</text>
</comment>
<dbReference type="GO" id="GO:0005737">
    <property type="term" value="C:cytoplasm"/>
    <property type="evidence" value="ECO:0007669"/>
    <property type="project" value="TreeGrafter"/>
</dbReference>
<evidence type="ECO:0000256" key="9">
    <source>
        <dbReference type="ARBA" id="ARBA00023015"/>
    </source>
</evidence>
<evidence type="ECO:0000256" key="14">
    <source>
        <dbReference type="ARBA" id="ARBA00046362"/>
    </source>
</evidence>
<evidence type="ECO:0000256" key="6">
    <source>
        <dbReference type="ARBA" id="ARBA00022664"/>
    </source>
</evidence>
<feature type="region of interest" description="Disordered" evidence="15">
    <location>
        <begin position="497"/>
        <end position="554"/>
    </location>
</feature>
<evidence type="ECO:0000256" key="11">
    <source>
        <dbReference type="ARBA" id="ARBA00023187"/>
    </source>
</evidence>
<dbReference type="PANTHER" id="PTHR21737:SF3">
    <property type="entry name" value="POLYGLUTAMINE-BINDING PROTEIN 1"/>
    <property type="match status" value="1"/>
</dbReference>
<evidence type="ECO:0000256" key="1">
    <source>
        <dbReference type="ARBA" id="ARBA00004324"/>
    </source>
</evidence>
<keyword evidence="12" id="KW-0539">Nucleus</keyword>
<gene>
    <name evidence="17" type="ORF">E6C27_scaffold135G002510</name>
</gene>
<keyword evidence="6" id="KW-0507">mRNA processing</keyword>
<dbReference type="Gene3D" id="2.20.70.10">
    <property type="match status" value="2"/>
</dbReference>
<evidence type="ECO:0000313" key="17">
    <source>
        <dbReference type="EMBL" id="KAA0053859.1"/>
    </source>
</evidence>
<feature type="domain" description="WW" evidence="16">
    <location>
        <begin position="306"/>
        <end position="340"/>
    </location>
</feature>
<evidence type="ECO:0000256" key="7">
    <source>
        <dbReference type="ARBA" id="ARBA00022737"/>
    </source>
</evidence>
<keyword evidence="5" id="KW-0399">Innate immunity</keyword>
<feature type="domain" description="WW" evidence="16">
    <location>
        <begin position="351"/>
        <end position="385"/>
    </location>
</feature>
<dbReference type="Proteomes" id="UP000321393">
    <property type="component" value="Unassembled WGS sequence"/>
</dbReference>
<dbReference type="EMBL" id="SSTE01009109">
    <property type="protein sequence ID" value="KAA0053859.1"/>
    <property type="molecule type" value="Genomic_DNA"/>
</dbReference>
<evidence type="ECO:0000256" key="5">
    <source>
        <dbReference type="ARBA" id="ARBA00022588"/>
    </source>
</evidence>
<dbReference type="Gene3D" id="3.40.30.10">
    <property type="entry name" value="Glutaredoxin"/>
    <property type="match status" value="1"/>
</dbReference>
<keyword evidence="7" id="KW-0677">Repeat</keyword>
<dbReference type="AlphaFoldDB" id="A0A5A7UK56"/>
<dbReference type="CDD" id="cd00201">
    <property type="entry name" value="WW"/>
    <property type="match status" value="2"/>
</dbReference>
<dbReference type="InterPro" id="IPR001202">
    <property type="entry name" value="WW_dom"/>
</dbReference>
<comment type="subunit">
    <text evidence="14">Interacts with POU3F2/Brn-2, ATXN1, TXNL4A, HTT and AR. Interaction with ATXN1 correlates positively with the length of the polyglutamine tract. Interacts with RNA polymerase II large subunit in a phosphorylation-dependent manner. Forms a ternary complex with ATXN1 mutant and phosphorylated RNA polymerase II. Interacts (via C-terminus) with TXNL4A and CD2BP2. Interacts (via WW domain) with ATN1 and SF3B1, and may interact with additional splice factors. Interacts (via WW domain) with WBP11; Leading to reduce interaction between PQBP1 and TXNL4A. Interacts with CAPRIN1. Interacts with DDX1. Interacts with SFPQ. Interacts with KHSRP.</text>
</comment>
<dbReference type="InterPro" id="IPR036020">
    <property type="entry name" value="WW_dom_sf"/>
</dbReference>
<dbReference type="GO" id="GO:0045087">
    <property type="term" value="P:innate immune response"/>
    <property type="evidence" value="ECO:0007669"/>
    <property type="project" value="UniProtKB-KW"/>
</dbReference>
<evidence type="ECO:0000256" key="10">
    <source>
        <dbReference type="ARBA" id="ARBA00023163"/>
    </source>
</evidence>
<dbReference type="OrthoDB" id="42462at2759"/>
<dbReference type="GO" id="GO:0043021">
    <property type="term" value="F:ribonucleoprotein complex binding"/>
    <property type="evidence" value="ECO:0007669"/>
    <property type="project" value="TreeGrafter"/>
</dbReference>
<proteinExistence type="predicted"/>
<dbReference type="PROSITE" id="PS01159">
    <property type="entry name" value="WW_DOMAIN_1"/>
    <property type="match status" value="2"/>
</dbReference>
<accession>A0A5A7UK56</accession>
<keyword evidence="11" id="KW-0508">mRNA splicing</keyword>
<feature type="region of interest" description="Disordered" evidence="15">
    <location>
        <begin position="1"/>
        <end position="23"/>
    </location>
</feature>
<name>A0A5A7UK56_CUCMM</name>
<feature type="region of interest" description="Disordered" evidence="15">
    <location>
        <begin position="568"/>
        <end position="624"/>
    </location>
</feature>
<evidence type="ECO:0000313" key="18">
    <source>
        <dbReference type="Proteomes" id="UP000321393"/>
    </source>
</evidence>
<evidence type="ECO:0000259" key="16">
    <source>
        <dbReference type="PROSITE" id="PS50020"/>
    </source>
</evidence>
<dbReference type="GO" id="GO:0000380">
    <property type="term" value="P:alternative mRNA splicing, via spliceosome"/>
    <property type="evidence" value="ECO:0007669"/>
    <property type="project" value="TreeGrafter"/>
</dbReference>
<dbReference type="Pfam" id="PF00397">
    <property type="entry name" value="WW"/>
    <property type="match status" value="2"/>
</dbReference>
<evidence type="ECO:0000256" key="12">
    <source>
        <dbReference type="ARBA" id="ARBA00023242"/>
    </source>
</evidence>
<dbReference type="SUPFAM" id="SSF51045">
    <property type="entry name" value="WW domain"/>
    <property type="match status" value="2"/>
</dbReference>
<feature type="compositionally biased region" description="Basic and acidic residues" evidence="15">
    <location>
        <begin position="526"/>
        <end position="536"/>
    </location>
</feature>
<evidence type="ECO:0000256" key="13">
    <source>
        <dbReference type="ARBA" id="ARBA00042167"/>
    </source>
</evidence>
<reference evidence="17 18" key="1">
    <citation type="submission" date="2019-08" db="EMBL/GenBank/DDBJ databases">
        <title>Draft genome sequences of two oriental melons (Cucumis melo L. var makuwa).</title>
        <authorList>
            <person name="Kwon S.-Y."/>
        </authorList>
    </citation>
    <scope>NUCLEOTIDE SEQUENCE [LARGE SCALE GENOMIC DNA]</scope>
    <source>
        <strain evidence="18">cv. SW 3</strain>
        <tissue evidence="17">Leaf</tissue>
    </source>
</reference>
<keyword evidence="9" id="KW-0805">Transcription regulation</keyword>
<protein>
    <recommendedName>
        <fullName evidence="3">Polyglutamine-binding protein 1</fullName>
    </recommendedName>
    <alternativeName>
        <fullName evidence="13">Polyglutamine tract-binding protein 1</fullName>
    </alternativeName>
</protein>